<keyword evidence="1" id="KW-1133">Transmembrane helix</keyword>
<keyword evidence="1" id="KW-0472">Membrane</keyword>
<protein>
    <recommendedName>
        <fullName evidence="4">PH domain-containing protein</fullName>
    </recommendedName>
</protein>
<evidence type="ECO:0000313" key="3">
    <source>
        <dbReference type="Proteomes" id="UP001623232"/>
    </source>
</evidence>
<feature type="transmembrane region" description="Helical" evidence="1">
    <location>
        <begin position="44"/>
        <end position="65"/>
    </location>
</feature>
<evidence type="ECO:0000313" key="2">
    <source>
        <dbReference type="EMBL" id="WZK89565.1"/>
    </source>
</evidence>
<name>A0ABZ2XXN7_9RHOB</name>
<proteinExistence type="predicted"/>
<accession>A0ABZ2XXN7</accession>
<keyword evidence="1" id="KW-0812">Transmembrane</keyword>
<dbReference type="EMBL" id="CP123584">
    <property type="protein sequence ID" value="WZK89565.1"/>
    <property type="molecule type" value="Genomic_DNA"/>
</dbReference>
<sequence length="174" mass="18695">MKVTRNTPDQLILSDTPWLIGIMLVFFILAFVGPGLAIVSTGVWAGLIFVVFGGGMGVAAFCVFVRRVQVIFDRSADKIILRRQSVFGYTAVEHKLSDLSHAVTETTTSRRDGRTRTLHRPVLVLDDGMSAGHHPIVAAYTSGAGAQRLTDAVNAWLPATPMDSGPLDSDAQSA</sequence>
<dbReference type="RefSeq" id="WP_406647908.1">
    <property type="nucleotide sequence ID" value="NZ_CP123584.1"/>
</dbReference>
<keyword evidence="3" id="KW-1185">Reference proteome</keyword>
<feature type="transmembrane region" description="Helical" evidence="1">
    <location>
        <begin position="12"/>
        <end position="32"/>
    </location>
</feature>
<reference evidence="2 3" key="1">
    <citation type="submission" date="2023-04" db="EMBL/GenBank/DDBJ databases">
        <title>Complete genome sequence of Alisedimentitalea scapharcae.</title>
        <authorList>
            <person name="Rong J.-C."/>
            <person name="Yi M.-L."/>
            <person name="Zhao Q."/>
        </authorList>
    </citation>
    <scope>NUCLEOTIDE SEQUENCE [LARGE SCALE GENOMIC DNA]</scope>
    <source>
        <strain evidence="2 3">KCTC 42119</strain>
    </source>
</reference>
<organism evidence="2 3">
    <name type="scientific">Aliisedimentitalea scapharcae</name>
    <dbReference type="NCBI Taxonomy" id="1524259"/>
    <lineage>
        <taxon>Bacteria</taxon>
        <taxon>Pseudomonadati</taxon>
        <taxon>Pseudomonadota</taxon>
        <taxon>Alphaproteobacteria</taxon>
        <taxon>Rhodobacterales</taxon>
        <taxon>Roseobacteraceae</taxon>
        <taxon>Aliisedimentitalea</taxon>
    </lineage>
</organism>
<evidence type="ECO:0008006" key="4">
    <source>
        <dbReference type="Google" id="ProtNLM"/>
    </source>
</evidence>
<gene>
    <name evidence="2" type="ORF">QEZ52_03175</name>
</gene>
<dbReference type="Proteomes" id="UP001623232">
    <property type="component" value="Chromosome"/>
</dbReference>
<evidence type="ECO:0000256" key="1">
    <source>
        <dbReference type="SAM" id="Phobius"/>
    </source>
</evidence>